<evidence type="ECO:0000256" key="1">
    <source>
        <dbReference type="SAM" id="MobiDB-lite"/>
    </source>
</evidence>
<feature type="region of interest" description="Disordered" evidence="1">
    <location>
        <begin position="1"/>
        <end position="56"/>
    </location>
</feature>
<dbReference type="AlphaFoldDB" id="A0A392TNN7"/>
<accession>A0A392TNN7</accession>
<reference evidence="2 3" key="1">
    <citation type="journal article" date="2018" name="Front. Plant Sci.">
        <title>Red Clover (Trifolium pratense) and Zigzag Clover (T. medium) - A Picture of Genomic Similarities and Differences.</title>
        <authorList>
            <person name="Dluhosova J."/>
            <person name="Istvanek J."/>
            <person name="Nedelnik J."/>
            <person name="Repkova J."/>
        </authorList>
    </citation>
    <scope>NUCLEOTIDE SEQUENCE [LARGE SCALE GENOMIC DNA]</scope>
    <source>
        <strain evidence="3">cv. 10/8</strain>
        <tissue evidence="2">Leaf</tissue>
    </source>
</reference>
<protein>
    <submittedName>
        <fullName evidence="2">Uncharacterized protein</fullName>
    </submittedName>
</protein>
<feature type="compositionally biased region" description="Pro residues" evidence="1">
    <location>
        <begin position="38"/>
        <end position="48"/>
    </location>
</feature>
<feature type="non-terminal residue" evidence="2">
    <location>
        <position position="56"/>
    </location>
</feature>
<comment type="caution">
    <text evidence="2">The sequence shown here is derived from an EMBL/GenBank/DDBJ whole genome shotgun (WGS) entry which is preliminary data.</text>
</comment>
<dbReference type="EMBL" id="LXQA010611806">
    <property type="protein sequence ID" value="MCI62047.1"/>
    <property type="molecule type" value="Genomic_DNA"/>
</dbReference>
<evidence type="ECO:0000313" key="2">
    <source>
        <dbReference type="EMBL" id="MCI62047.1"/>
    </source>
</evidence>
<organism evidence="2 3">
    <name type="scientific">Trifolium medium</name>
    <dbReference type="NCBI Taxonomy" id="97028"/>
    <lineage>
        <taxon>Eukaryota</taxon>
        <taxon>Viridiplantae</taxon>
        <taxon>Streptophyta</taxon>
        <taxon>Embryophyta</taxon>
        <taxon>Tracheophyta</taxon>
        <taxon>Spermatophyta</taxon>
        <taxon>Magnoliopsida</taxon>
        <taxon>eudicotyledons</taxon>
        <taxon>Gunneridae</taxon>
        <taxon>Pentapetalae</taxon>
        <taxon>rosids</taxon>
        <taxon>fabids</taxon>
        <taxon>Fabales</taxon>
        <taxon>Fabaceae</taxon>
        <taxon>Papilionoideae</taxon>
        <taxon>50 kb inversion clade</taxon>
        <taxon>NPAAA clade</taxon>
        <taxon>Hologalegina</taxon>
        <taxon>IRL clade</taxon>
        <taxon>Trifolieae</taxon>
        <taxon>Trifolium</taxon>
    </lineage>
</organism>
<name>A0A392TNN7_9FABA</name>
<sequence>MSKDDKHHELNNLDQDQVANATYQDTEHAKRNHEVMPDTPPTSPPPKPTTVSASPT</sequence>
<evidence type="ECO:0000313" key="3">
    <source>
        <dbReference type="Proteomes" id="UP000265520"/>
    </source>
</evidence>
<feature type="compositionally biased region" description="Polar residues" evidence="1">
    <location>
        <begin position="12"/>
        <end position="24"/>
    </location>
</feature>
<dbReference type="Proteomes" id="UP000265520">
    <property type="component" value="Unassembled WGS sequence"/>
</dbReference>
<keyword evidence="3" id="KW-1185">Reference proteome</keyword>
<proteinExistence type="predicted"/>
<feature type="compositionally biased region" description="Basic and acidic residues" evidence="1">
    <location>
        <begin position="1"/>
        <end position="11"/>
    </location>
</feature>
<feature type="compositionally biased region" description="Basic and acidic residues" evidence="1">
    <location>
        <begin position="25"/>
        <end position="36"/>
    </location>
</feature>